<dbReference type="InterPro" id="IPR001114">
    <property type="entry name" value="Adenylosuccinate_synthetase"/>
</dbReference>
<keyword evidence="9" id="KW-1185">Reference proteome</keyword>
<comment type="similarity">
    <text evidence="7">Belongs to the adenylosuccinate synthetase family.</text>
</comment>
<reference evidence="8 9" key="1">
    <citation type="submission" date="2021-08" db="EMBL/GenBank/DDBJ databases">
        <title>WGS of actinomycetes from Thailand.</title>
        <authorList>
            <person name="Thawai C."/>
        </authorList>
    </citation>
    <scope>NUCLEOTIDE SEQUENCE [LARGE SCALE GENOMIC DNA]</scope>
    <source>
        <strain evidence="8 9">PLK6-54</strain>
    </source>
</reference>
<name>A0ABS7QBX8_9ACTN</name>
<evidence type="ECO:0000256" key="5">
    <source>
        <dbReference type="ARBA" id="ARBA00022842"/>
    </source>
</evidence>
<feature type="binding site" evidence="7">
    <location>
        <position position="20"/>
    </location>
    <ligand>
        <name>Mg(2+)</name>
        <dbReference type="ChEBI" id="CHEBI:18420"/>
    </ligand>
</feature>
<comment type="subcellular location">
    <subcellularLocation>
        <location evidence="7">Cytoplasm</location>
    </subcellularLocation>
</comment>
<keyword evidence="5 7" id="KW-0460">Magnesium</keyword>
<dbReference type="Pfam" id="PF00709">
    <property type="entry name" value="Adenylsucc_synt"/>
    <property type="match status" value="1"/>
</dbReference>
<keyword evidence="3 7" id="KW-0547">Nucleotide-binding</keyword>
<dbReference type="Gene3D" id="1.10.300.10">
    <property type="entry name" value="Adenylosuccinate Synthetase, subunit A, domain 2"/>
    <property type="match status" value="1"/>
</dbReference>
<dbReference type="RefSeq" id="WP_222965899.1">
    <property type="nucleotide sequence ID" value="NZ_JAINZZ010000034.1"/>
</dbReference>
<feature type="active site" description="Proton acceptor" evidence="7">
    <location>
        <position position="20"/>
    </location>
</feature>
<evidence type="ECO:0000313" key="9">
    <source>
        <dbReference type="Proteomes" id="UP000778578"/>
    </source>
</evidence>
<comment type="function">
    <text evidence="7">Plays an important role in the de novo pathway of purine nucleotide biosynthesis. Catalyzes the first committed step in the biosynthesis of AMP from IMP.</text>
</comment>
<dbReference type="InterPro" id="IPR027417">
    <property type="entry name" value="P-loop_NTPase"/>
</dbReference>
<evidence type="ECO:0000256" key="3">
    <source>
        <dbReference type="ARBA" id="ARBA00022741"/>
    </source>
</evidence>
<dbReference type="EMBL" id="JAINZZ010000034">
    <property type="protein sequence ID" value="MBY8880659.1"/>
    <property type="molecule type" value="Genomic_DNA"/>
</dbReference>
<dbReference type="PANTHER" id="PTHR11846">
    <property type="entry name" value="ADENYLOSUCCINATE SYNTHETASE"/>
    <property type="match status" value="1"/>
</dbReference>
<evidence type="ECO:0000256" key="7">
    <source>
        <dbReference type="HAMAP-Rule" id="MF_00011"/>
    </source>
</evidence>
<evidence type="ECO:0000256" key="4">
    <source>
        <dbReference type="ARBA" id="ARBA00022755"/>
    </source>
</evidence>
<feature type="binding site" description="in other chain" evidence="7">
    <location>
        <position position="244"/>
    </location>
    <ligand>
        <name>IMP</name>
        <dbReference type="ChEBI" id="CHEBI:58053"/>
        <note>ligand shared between dimeric partners</note>
    </ligand>
</feature>
<dbReference type="InterPro" id="IPR042110">
    <property type="entry name" value="Adenylosuccinate_synth_dom2"/>
</dbReference>
<evidence type="ECO:0000256" key="2">
    <source>
        <dbReference type="ARBA" id="ARBA00022723"/>
    </source>
</evidence>
<dbReference type="EC" id="6.3.4.4" evidence="7"/>
<proteinExistence type="inferred from homology"/>
<dbReference type="Gene3D" id="3.90.170.10">
    <property type="entry name" value="Adenylosuccinate Synthetase, subunit A, domain 3"/>
    <property type="match status" value="1"/>
</dbReference>
<protein>
    <recommendedName>
        <fullName evidence="7">Adenylosuccinate synthetase</fullName>
        <shortName evidence="7">AMPSase</shortName>
        <shortName evidence="7">AdSS</shortName>
        <ecNumber evidence="7">6.3.4.4</ecNumber>
    </recommendedName>
    <alternativeName>
        <fullName evidence="7">IMP--aspartate ligase</fullName>
    </alternativeName>
</protein>
<comment type="pathway">
    <text evidence="7">Purine metabolism; AMP biosynthesis via de novo pathway; AMP from IMP: step 1/2.</text>
</comment>
<feature type="binding site" description="in other chain" evidence="7">
    <location>
        <position position="229"/>
    </location>
    <ligand>
        <name>IMP</name>
        <dbReference type="ChEBI" id="CHEBI:58053"/>
        <note>ligand shared between dimeric partners</note>
    </ligand>
</feature>
<sequence>MPSAPVPGDHTVVVDLGYGDAGKGAVVDRLCRTGEFTAVVRFNGGAQAAHNVVTEDGRHHTFAQFGSGTLRGVPSHLSRFCCVDPAALAAEADHLRSLGVPDPYALLSADRRALLTTPYHAAANRLRERARGTARHGSCGMGVGETAAYALAHPQDAPTVGDCASRPRLLRLLRLLRDRLADELGPLPAPPVEDCVEVFTAFARAVTLTGEDHLARLARRGPLVLEGAQGVLLDEWRGFHPYTTWSTTTFANAEALLAEAGRPDSALRLGVVRTYTTRHGPGPLVTENAELPPLLPEPHNGHGRWQGAFRIGHFDAVAHAYAVEVCGGVDALAVTHLDAVTRCRSLRICRAYGVDGTLVERLAPGPPQDLVHQAELTGRLLRAAPALWDTPGRAPGDWVAALGGLLGAPVLLTSSGPARQELRDLRSTGKSKYVSGKGSPLSV</sequence>
<evidence type="ECO:0000256" key="6">
    <source>
        <dbReference type="ARBA" id="ARBA00023134"/>
    </source>
</evidence>
<keyword evidence="1 7" id="KW-0436">Ligase</keyword>
<keyword evidence="6 7" id="KW-0342">GTP-binding</keyword>
<keyword evidence="4 7" id="KW-0658">Purine biosynthesis</keyword>
<comment type="caution">
    <text evidence="7">Lacks conserved residue(s) required for the propagation of feature annotation.</text>
</comment>
<comment type="catalytic activity">
    <reaction evidence="7">
        <text>IMP + L-aspartate + GTP = N(6)-(1,2-dicarboxyethyl)-AMP + GDP + phosphate + 2 H(+)</text>
        <dbReference type="Rhea" id="RHEA:15753"/>
        <dbReference type="ChEBI" id="CHEBI:15378"/>
        <dbReference type="ChEBI" id="CHEBI:29991"/>
        <dbReference type="ChEBI" id="CHEBI:37565"/>
        <dbReference type="ChEBI" id="CHEBI:43474"/>
        <dbReference type="ChEBI" id="CHEBI:57567"/>
        <dbReference type="ChEBI" id="CHEBI:58053"/>
        <dbReference type="ChEBI" id="CHEBI:58189"/>
        <dbReference type="EC" id="6.3.4.4"/>
    </reaction>
</comment>
<dbReference type="SMART" id="SM00788">
    <property type="entry name" value="Adenylsucc_synt"/>
    <property type="match status" value="1"/>
</dbReference>
<dbReference type="InterPro" id="IPR042111">
    <property type="entry name" value="Adenylosuccinate_synth_dom3"/>
</dbReference>
<dbReference type="Gene3D" id="3.40.440.10">
    <property type="entry name" value="Adenylosuccinate Synthetase, subunit A, domain 1"/>
    <property type="match status" value="1"/>
</dbReference>
<comment type="subunit">
    <text evidence="7">Homodimer.</text>
</comment>
<dbReference type="InterPro" id="IPR042109">
    <property type="entry name" value="Adenylosuccinate_synth_dom1"/>
</dbReference>
<accession>A0ABS7QBX8</accession>
<feature type="binding site" evidence="7">
    <location>
        <begin position="336"/>
        <end position="338"/>
    </location>
    <ligand>
        <name>GTP</name>
        <dbReference type="ChEBI" id="CHEBI:37565"/>
    </ligand>
</feature>
<feature type="binding site" evidence="7">
    <location>
        <begin position="414"/>
        <end position="416"/>
    </location>
    <ligand>
        <name>GTP</name>
        <dbReference type="ChEBI" id="CHEBI:37565"/>
    </ligand>
</feature>
<keyword evidence="2 7" id="KW-0479">Metal-binding</keyword>
<keyword evidence="7" id="KW-0963">Cytoplasm</keyword>
<dbReference type="Proteomes" id="UP000778578">
    <property type="component" value="Unassembled WGS sequence"/>
</dbReference>
<organism evidence="8 9">
    <name type="scientific">Actinacidiphila acidipaludis</name>
    <dbReference type="NCBI Taxonomy" id="2873382"/>
    <lineage>
        <taxon>Bacteria</taxon>
        <taxon>Bacillati</taxon>
        <taxon>Actinomycetota</taxon>
        <taxon>Actinomycetes</taxon>
        <taxon>Kitasatosporales</taxon>
        <taxon>Streptomycetaceae</taxon>
        <taxon>Actinacidiphila</taxon>
    </lineage>
</organism>
<comment type="caution">
    <text evidence="8">The sequence shown here is derived from an EMBL/GenBank/DDBJ whole genome shotgun (WGS) entry which is preliminary data.</text>
</comment>
<feature type="active site" description="Proton donor" evidence="7">
    <location>
        <position position="50"/>
    </location>
</feature>
<dbReference type="HAMAP" id="MF_00011">
    <property type="entry name" value="Adenylosucc_synth"/>
    <property type="match status" value="1"/>
</dbReference>
<comment type="cofactor">
    <cofactor evidence="7">
        <name>Mg(2+)</name>
        <dbReference type="ChEBI" id="CHEBI:18420"/>
    </cofactor>
    <text evidence="7">Binds 1 Mg(2+) ion per subunit.</text>
</comment>
<dbReference type="SUPFAM" id="SSF52540">
    <property type="entry name" value="P-loop containing nucleoside triphosphate hydrolases"/>
    <property type="match status" value="1"/>
</dbReference>
<evidence type="ECO:0000313" key="8">
    <source>
        <dbReference type="EMBL" id="MBY8880659.1"/>
    </source>
</evidence>
<gene>
    <name evidence="7" type="primary">purA</name>
    <name evidence="8" type="ORF">K7862_23915</name>
</gene>
<evidence type="ECO:0000256" key="1">
    <source>
        <dbReference type="ARBA" id="ARBA00022598"/>
    </source>
</evidence>
<dbReference type="PANTHER" id="PTHR11846:SF0">
    <property type="entry name" value="ADENYLOSUCCINATE SYNTHETASE"/>
    <property type="match status" value="1"/>
</dbReference>